<dbReference type="Proteomes" id="UP000504610">
    <property type="component" value="Chromosome 6"/>
</dbReference>
<dbReference type="OrthoDB" id="1098319at2759"/>
<sequence>MMPQGFPPMDYSVDVSLEMEVTKNCELCEQKVTGIMQSIIAVYSVSFGDIMKLEARANPNLFMAVIIKYRDHAKVNRLHFEGAPVTPQPGEGGGGYYNAPHVNYPYPYSPYAPPQQQFLAGNYGYPMLKQPPPPQKEKEAPEGVHKQQHTVPPPYAMQPPPPMPLSSYSYVEPPYWPVAPPSGGKCVIM</sequence>
<feature type="compositionally biased region" description="Basic and acidic residues" evidence="1">
    <location>
        <begin position="135"/>
        <end position="145"/>
    </location>
</feature>
<accession>A0A6J0JK54</accession>
<dbReference type="AlphaFoldDB" id="A0A6J0JK54"/>
<name>A0A6J0JK54_RAPSA</name>
<feature type="region of interest" description="Disordered" evidence="1">
    <location>
        <begin position="123"/>
        <end position="159"/>
    </location>
</feature>
<reference evidence="3" key="2">
    <citation type="submission" date="2025-08" db="UniProtKB">
        <authorList>
            <consortium name="RefSeq"/>
        </authorList>
    </citation>
    <scope>IDENTIFICATION</scope>
    <source>
        <tissue evidence="3">Leaf</tissue>
    </source>
</reference>
<protein>
    <submittedName>
        <fullName evidence="3">Extensin</fullName>
    </submittedName>
</protein>
<dbReference type="GeneID" id="108807595"/>
<gene>
    <name evidence="3" type="primary">LOC108807595</name>
</gene>
<evidence type="ECO:0000313" key="2">
    <source>
        <dbReference type="Proteomes" id="UP000504610"/>
    </source>
</evidence>
<organism evidence="2 3">
    <name type="scientific">Raphanus sativus</name>
    <name type="common">Radish</name>
    <name type="synonym">Raphanus raphanistrum var. sativus</name>
    <dbReference type="NCBI Taxonomy" id="3726"/>
    <lineage>
        <taxon>Eukaryota</taxon>
        <taxon>Viridiplantae</taxon>
        <taxon>Streptophyta</taxon>
        <taxon>Embryophyta</taxon>
        <taxon>Tracheophyta</taxon>
        <taxon>Spermatophyta</taxon>
        <taxon>Magnoliopsida</taxon>
        <taxon>eudicotyledons</taxon>
        <taxon>Gunneridae</taxon>
        <taxon>Pentapetalae</taxon>
        <taxon>rosids</taxon>
        <taxon>malvids</taxon>
        <taxon>Brassicales</taxon>
        <taxon>Brassicaceae</taxon>
        <taxon>Brassiceae</taxon>
        <taxon>Raphanus</taxon>
    </lineage>
</organism>
<keyword evidence="2" id="KW-1185">Reference proteome</keyword>
<evidence type="ECO:0000313" key="3">
    <source>
        <dbReference type="RefSeq" id="XP_018435366.2"/>
    </source>
</evidence>
<dbReference type="KEGG" id="rsz:108807595"/>
<proteinExistence type="predicted"/>
<evidence type="ECO:0000256" key="1">
    <source>
        <dbReference type="SAM" id="MobiDB-lite"/>
    </source>
</evidence>
<reference evidence="2" key="1">
    <citation type="journal article" date="2019" name="Database">
        <title>The radish genome database (RadishGD): an integrated information resource for radish genomics.</title>
        <authorList>
            <person name="Yu H.J."/>
            <person name="Baek S."/>
            <person name="Lee Y.J."/>
            <person name="Cho A."/>
            <person name="Mun J.H."/>
        </authorList>
    </citation>
    <scope>NUCLEOTIDE SEQUENCE [LARGE SCALE GENOMIC DNA]</scope>
    <source>
        <strain evidence="2">cv. WK10039</strain>
    </source>
</reference>
<dbReference type="RefSeq" id="XP_018435366.2">
    <property type="nucleotide sequence ID" value="XM_018579864.2"/>
</dbReference>